<dbReference type="PANTHER" id="PTHR12645">
    <property type="entry name" value="ALR/ERV"/>
    <property type="match status" value="1"/>
</dbReference>
<evidence type="ECO:0000313" key="11">
    <source>
        <dbReference type="EMBL" id="ODV66341.1"/>
    </source>
</evidence>
<dbReference type="InterPro" id="IPR036774">
    <property type="entry name" value="ERV/ALR_sulphydryl_oxid_sf"/>
</dbReference>
<evidence type="ECO:0000313" key="12">
    <source>
        <dbReference type="Proteomes" id="UP000095085"/>
    </source>
</evidence>
<feature type="domain" description="ERV/ALR sulfhydryl oxidase" evidence="10">
    <location>
        <begin position="66"/>
        <end position="166"/>
    </location>
</feature>
<accession>A0A1E4RGK3</accession>
<dbReference type="GO" id="GO:0050660">
    <property type="term" value="F:flavin adenine dinucleotide binding"/>
    <property type="evidence" value="ECO:0007669"/>
    <property type="project" value="TreeGrafter"/>
</dbReference>
<evidence type="ECO:0000256" key="1">
    <source>
        <dbReference type="ARBA" id="ARBA00001974"/>
    </source>
</evidence>
<dbReference type="EC" id="1.8.3.2" evidence="8"/>
<evidence type="ECO:0000256" key="9">
    <source>
        <dbReference type="SAM" id="MobiDB-lite"/>
    </source>
</evidence>
<evidence type="ECO:0000259" key="10">
    <source>
        <dbReference type="PROSITE" id="PS51324"/>
    </source>
</evidence>
<comment type="cofactor">
    <cofactor evidence="1 8">
        <name>FAD</name>
        <dbReference type="ChEBI" id="CHEBI:57692"/>
    </cofactor>
</comment>
<evidence type="ECO:0000256" key="3">
    <source>
        <dbReference type="ARBA" id="ARBA00022630"/>
    </source>
</evidence>
<evidence type="ECO:0000256" key="6">
    <source>
        <dbReference type="ARBA" id="ARBA00023128"/>
    </source>
</evidence>
<comment type="subcellular location">
    <subcellularLocation>
        <location evidence="2">Mitochondrion intermembrane space</location>
    </subcellularLocation>
</comment>
<feature type="region of interest" description="Disordered" evidence="9">
    <location>
        <begin position="1"/>
        <end position="23"/>
    </location>
</feature>
<keyword evidence="3 8" id="KW-0285">Flavoprotein</keyword>
<dbReference type="EMBL" id="KV454542">
    <property type="protein sequence ID" value="ODV66341.1"/>
    <property type="molecule type" value="Genomic_DNA"/>
</dbReference>
<feature type="compositionally biased region" description="Basic and acidic residues" evidence="9">
    <location>
        <begin position="52"/>
        <end position="67"/>
    </location>
</feature>
<dbReference type="AlphaFoldDB" id="A0A1E4RGK3"/>
<keyword evidence="7" id="KW-1015">Disulfide bond</keyword>
<evidence type="ECO:0000256" key="8">
    <source>
        <dbReference type="RuleBase" id="RU371123"/>
    </source>
</evidence>
<dbReference type="Proteomes" id="UP000095085">
    <property type="component" value="Unassembled WGS sequence"/>
</dbReference>
<evidence type="ECO:0000256" key="2">
    <source>
        <dbReference type="ARBA" id="ARBA00004569"/>
    </source>
</evidence>
<dbReference type="SUPFAM" id="SSF69000">
    <property type="entry name" value="FAD-dependent thiol oxidase"/>
    <property type="match status" value="1"/>
</dbReference>
<reference evidence="12" key="1">
    <citation type="submission" date="2016-05" db="EMBL/GenBank/DDBJ databases">
        <title>Comparative genomics of biotechnologically important yeasts.</title>
        <authorList>
            <consortium name="DOE Joint Genome Institute"/>
            <person name="Riley R."/>
            <person name="Haridas S."/>
            <person name="Wolfe K.H."/>
            <person name="Lopes M.R."/>
            <person name="Hittinger C.T."/>
            <person name="Goker M."/>
            <person name="Salamov A."/>
            <person name="Wisecaver J."/>
            <person name="Long T.M."/>
            <person name="Aerts A.L."/>
            <person name="Barry K."/>
            <person name="Choi C."/>
            <person name="Clum A."/>
            <person name="Coughlan A.Y."/>
            <person name="Deshpande S."/>
            <person name="Douglass A.P."/>
            <person name="Hanson S.J."/>
            <person name="Klenk H.-P."/>
            <person name="Labutti K."/>
            <person name="Lapidus A."/>
            <person name="Lindquist E."/>
            <person name="Lipzen A."/>
            <person name="Meier-Kolthoff J.P."/>
            <person name="Ohm R.A."/>
            <person name="Otillar R.P."/>
            <person name="Pangilinan J."/>
            <person name="Peng Y."/>
            <person name="Rokas A."/>
            <person name="Rosa C.A."/>
            <person name="Scheuner C."/>
            <person name="Sibirny A.A."/>
            <person name="Slot J.C."/>
            <person name="Stielow J.B."/>
            <person name="Sun H."/>
            <person name="Kurtzman C.P."/>
            <person name="Blackwell M."/>
            <person name="Grigoriev I.V."/>
            <person name="Jeffries T.W."/>
        </authorList>
    </citation>
    <scope>NUCLEOTIDE SEQUENCE [LARGE SCALE GENOMIC DNA]</scope>
    <source>
        <strain evidence="12">NRRL Y-1933</strain>
    </source>
</reference>
<evidence type="ECO:0000256" key="5">
    <source>
        <dbReference type="ARBA" id="ARBA00023002"/>
    </source>
</evidence>
<sequence>MTQPTKDTQEDQGKPEVGASGRKIIYDKDGKPCRSCNSLLDFKFAMSGGNPIKKEKVEQPQEPKECPPDVEQLGRSSWTLLHSIAARYPETPLNKQQADLKQFIKLFGNFYPCWFCAKDFKEYIELKEPNTTTQDNFGKWLCGAHNEVNKKLGKPEFDCNLWKERWKDGWKDGSCD</sequence>
<dbReference type="GO" id="GO:0160203">
    <property type="term" value="P:mitochondrial disulfide relay system"/>
    <property type="evidence" value="ECO:0007669"/>
    <property type="project" value="EnsemblFungi"/>
</dbReference>
<keyword evidence="12" id="KW-1185">Reference proteome</keyword>
<dbReference type="STRING" id="984485.A0A1E4RGK3"/>
<dbReference type="FunFam" id="1.20.120.310:FF:000003">
    <property type="entry name" value="Sulfhydryl oxidase"/>
    <property type="match status" value="1"/>
</dbReference>
<dbReference type="RefSeq" id="XP_020075408.1">
    <property type="nucleotide sequence ID" value="XM_020218792.1"/>
</dbReference>
<keyword evidence="5 8" id="KW-0560">Oxidoreductase</keyword>
<dbReference type="GO" id="GO:0034599">
    <property type="term" value="P:cellular response to oxidative stress"/>
    <property type="evidence" value="ECO:0007669"/>
    <property type="project" value="EnsemblFungi"/>
</dbReference>
<dbReference type="Gene3D" id="1.20.120.310">
    <property type="entry name" value="ERV/ALR sulfhydryl oxidase domain"/>
    <property type="match status" value="1"/>
</dbReference>
<dbReference type="InterPro" id="IPR039799">
    <property type="entry name" value="ALR/ERV"/>
</dbReference>
<keyword evidence="4 8" id="KW-0274">FAD</keyword>
<dbReference type="GeneID" id="30993342"/>
<dbReference type="OrthoDB" id="17199at2759"/>
<feature type="region of interest" description="Disordered" evidence="9">
    <location>
        <begin position="51"/>
        <end position="70"/>
    </location>
</feature>
<dbReference type="PANTHER" id="PTHR12645:SF0">
    <property type="entry name" value="FAD-LINKED SULFHYDRYL OXIDASE ALR"/>
    <property type="match status" value="1"/>
</dbReference>
<evidence type="ECO:0000256" key="7">
    <source>
        <dbReference type="ARBA" id="ARBA00023157"/>
    </source>
</evidence>
<dbReference type="Gene3D" id="4.10.320.60">
    <property type="match status" value="1"/>
</dbReference>
<dbReference type="GO" id="GO:0005758">
    <property type="term" value="C:mitochondrial intermembrane space"/>
    <property type="evidence" value="ECO:0007669"/>
    <property type="project" value="UniProtKB-SubCell"/>
</dbReference>
<dbReference type="Pfam" id="PF04777">
    <property type="entry name" value="Evr1_Alr"/>
    <property type="match status" value="1"/>
</dbReference>
<protein>
    <recommendedName>
        <fullName evidence="8">Sulfhydryl oxidase</fullName>
        <ecNumber evidence="8">1.8.3.2</ecNumber>
    </recommendedName>
</protein>
<dbReference type="GO" id="GO:0016971">
    <property type="term" value="F:flavin-dependent sulfhydryl oxidase activity"/>
    <property type="evidence" value="ECO:0007669"/>
    <property type="project" value="EnsemblFungi"/>
</dbReference>
<comment type="catalytic activity">
    <reaction evidence="8">
        <text>2 R'C(R)SH + O2 = R'C(R)S-S(R)CR' + H2O2</text>
        <dbReference type="Rhea" id="RHEA:17357"/>
        <dbReference type="ChEBI" id="CHEBI:15379"/>
        <dbReference type="ChEBI" id="CHEBI:16240"/>
        <dbReference type="ChEBI" id="CHEBI:16520"/>
        <dbReference type="ChEBI" id="CHEBI:17412"/>
        <dbReference type="EC" id="1.8.3.2"/>
    </reaction>
</comment>
<keyword evidence="6" id="KW-0496">Mitochondrion</keyword>
<gene>
    <name evidence="11" type="ORF">HYPBUDRAFT_110888</name>
</gene>
<name>A0A1E4RGK3_9ASCO</name>
<organism evidence="11 12">
    <name type="scientific">Hyphopichia burtonii NRRL Y-1933</name>
    <dbReference type="NCBI Taxonomy" id="984485"/>
    <lineage>
        <taxon>Eukaryota</taxon>
        <taxon>Fungi</taxon>
        <taxon>Dikarya</taxon>
        <taxon>Ascomycota</taxon>
        <taxon>Saccharomycotina</taxon>
        <taxon>Pichiomycetes</taxon>
        <taxon>Debaryomycetaceae</taxon>
        <taxon>Hyphopichia</taxon>
    </lineage>
</organism>
<evidence type="ECO:0000256" key="4">
    <source>
        <dbReference type="ARBA" id="ARBA00022827"/>
    </source>
</evidence>
<dbReference type="GO" id="GO:0006879">
    <property type="term" value="P:intracellular iron ion homeostasis"/>
    <property type="evidence" value="ECO:0007669"/>
    <property type="project" value="EnsemblFungi"/>
</dbReference>
<proteinExistence type="predicted"/>
<dbReference type="PROSITE" id="PS51324">
    <property type="entry name" value="ERV_ALR"/>
    <property type="match status" value="1"/>
</dbReference>
<dbReference type="InterPro" id="IPR017905">
    <property type="entry name" value="ERV/ALR_sulphydryl_oxidase"/>
</dbReference>